<proteinExistence type="predicted"/>
<dbReference type="InterPro" id="IPR041164">
    <property type="entry name" value="LDcluster4"/>
</dbReference>
<accession>A0A1F4UKF4</accession>
<dbReference type="Gene3D" id="3.40.50.450">
    <property type="match status" value="1"/>
</dbReference>
<dbReference type="Pfam" id="PF18306">
    <property type="entry name" value="LDcluster4"/>
    <property type="match status" value="1"/>
</dbReference>
<organism evidence="1 2">
    <name type="scientific">candidate division WWE3 bacterium RBG_19FT_COMBO_34_6</name>
    <dbReference type="NCBI Taxonomy" id="1802612"/>
    <lineage>
        <taxon>Bacteria</taxon>
        <taxon>Katanobacteria</taxon>
    </lineage>
</organism>
<dbReference type="Proteomes" id="UP000178615">
    <property type="component" value="Unassembled WGS sequence"/>
</dbReference>
<comment type="caution">
    <text evidence="1">The sequence shown here is derived from an EMBL/GenBank/DDBJ whole genome shotgun (WGS) entry which is preliminary data.</text>
</comment>
<dbReference type="EMBL" id="MEUV01000045">
    <property type="protein sequence ID" value="OGC45290.1"/>
    <property type="molecule type" value="Genomic_DNA"/>
</dbReference>
<protein>
    <recommendedName>
        <fullName evidence="3">DNA-binding protein</fullName>
    </recommendedName>
</protein>
<dbReference type="PANTHER" id="PTHR43393:SF3">
    <property type="entry name" value="LYSINE DECARBOXYLASE-LIKE PROTEIN"/>
    <property type="match status" value="1"/>
</dbReference>
<reference evidence="1 2" key="1">
    <citation type="journal article" date="2016" name="Nat. Commun.">
        <title>Thousands of microbial genomes shed light on interconnected biogeochemical processes in an aquifer system.</title>
        <authorList>
            <person name="Anantharaman K."/>
            <person name="Brown C.T."/>
            <person name="Hug L.A."/>
            <person name="Sharon I."/>
            <person name="Castelle C.J."/>
            <person name="Probst A.J."/>
            <person name="Thomas B.C."/>
            <person name="Singh A."/>
            <person name="Wilkins M.J."/>
            <person name="Karaoz U."/>
            <person name="Brodie E.L."/>
            <person name="Williams K.H."/>
            <person name="Hubbard S.S."/>
            <person name="Banfield J.F."/>
        </authorList>
    </citation>
    <scope>NUCLEOTIDE SEQUENCE [LARGE SCALE GENOMIC DNA]</scope>
</reference>
<evidence type="ECO:0000313" key="1">
    <source>
        <dbReference type="EMBL" id="OGC45290.1"/>
    </source>
</evidence>
<evidence type="ECO:0000313" key="2">
    <source>
        <dbReference type="Proteomes" id="UP000178615"/>
    </source>
</evidence>
<dbReference type="InterPro" id="IPR052341">
    <property type="entry name" value="LOG_family_nucleotidases"/>
</dbReference>
<dbReference type="SUPFAM" id="SSF102405">
    <property type="entry name" value="MCP/YpsA-like"/>
    <property type="match status" value="1"/>
</dbReference>
<dbReference type="AlphaFoldDB" id="A0A1F4UKF4"/>
<dbReference type="PANTHER" id="PTHR43393">
    <property type="entry name" value="CYTOKININ RIBOSIDE 5'-MONOPHOSPHATE PHOSPHORIBOHYDROLASE"/>
    <property type="match status" value="1"/>
</dbReference>
<dbReference type="GO" id="GO:0005829">
    <property type="term" value="C:cytosol"/>
    <property type="evidence" value="ECO:0007669"/>
    <property type="project" value="TreeGrafter"/>
</dbReference>
<name>A0A1F4UKF4_UNCKA</name>
<gene>
    <name evidence="1" type="ORF">A2V49_01720</name>
</gene>
<evidence type="ECO:0008006" key="3">
    <source>
        <dbReference type="Google" id="ProtNLM"/>
    </source>
</evidence>
<sequence length="191" mass="21548">MNNLQRNLKIEKVAFLGGAGWKETELPYKGSYDTAKLLAENGFVIVNGGGPGVMKASTQGAKAAGKEAIAITYMPSTIKRHYEGVDKNNEFSTEITTLDYFDRTKVMLQTTDAHIVFNGSIGTLSELGMTWVSSWIHYPNSKPIVLFGDFWREYIDFIKKYMLLDHGEENMMKICHSPEEVLEYLMGFNKL</sequence>